<comment type="caution">
    <text evidence="1">The sequence shown here is derived from an EMBL/GenBank/DDBJ whole genome shotgun (WGS) entry which is preliminary data.</text>
</comment>
<dbReference type="Proteomes" id="UP000762676">
    <property type="component" value="Unassembled WGS sequence"/>
</dbReference>
<organism evidence="1 2">
    <name type="scientific">Elysia marginata</name>
    <dbReference type="NCBI Taxonomy" id="1093978"/>
    <lineage>
        <taxon>Eukaryota</taxon>
        <taxon>Metazoa</taxon>
        <taxon>Spiralia</taxon>
        <taxon>Lophotrochozoa</taxon>
        <taxon>Mollusca</taxon>
        <taxon>Gastropoda</taxon>
        <taxon>Heterobranchia</taxon>
        <taxon>Euthyneura</taxon>
        <taxon>Panpulmonata</taxon>
        <taxon>Sacoglossa</taxon>
        <taxon>Placobranchoidea</taxon>
        <taxon>Plakobranchidae</taxon>
        <taxon>Elysia</taxon>
    </lineage>
</organism>
<protein>
    <submittedName>
        <fullName evidence="1">Uncharacterized protein</fullName>
    </submittedName>
</protein>
<keyword evidence="2" id="KW-1185">Reference proteome</keyword>
<name>A0AAV4I6R7_9GAST</name>
<accession>A0AAV4I6R7</accession>
<evidence type="ECO:0000313" key="1">
    <source>
        <dbReference type="EMBL" id="GFS05745.1"/>
    </source>
</evidence>
<sequence>MRFRVTVVTAGCRLTCTSYALDSLNKPYNNLTSDDLTLRVACKISRWFTMFYTL</sequence>
<evidence type="ECO:0000313" key="2">
    <source>
        <dbReference type="Proteomes" id="UP000762676"/>
    </source>
</evidence>
<dbReference type="EMBL" id="BMAT01013097">
    <property type="protein sequence ID" value="GFS05745.1"/>
    <property type="molecule type" value="Genomic_DNA"/>
</dbReference>
<proteinExistence type="predicted"/>
<reference evidence="1 2" key="1">
    <citation type="journal article" date="2021" name="Elife">
        <title>Chloroplast acquisition without the gene transfer in kleptoplastic sea slugs, Plakobranchus ocellatus.</title>
        <authorList>
            <person name="Maeda T."/>
            <person name="Takahashi S."/>
            <person name="Yoshida T."/>
            <person name="Shimamura S."/>
            <person name="Takaki Y."/>
            <person name="Nagai Y."/>
            <person name="Toyoda A."/>
            <person name="Suzuki Y."/>
            <person name="Arimoto A."/>
            <person name="Ishii H."/>
            <person name="Satoh N."/>
            <person name="Nishiyama T."/>
            <person name="Hasebe M."/>
            <person name="Maruyama T."/>
            <person name="Minagawa J."/>
            <person name="Obokata J."/>
            <person name="Shigenobu S."/>
        </authorList>
    </citation>
    <scope>NUCLEOTIDE SEQUENCE [LARGE SCALE GENOMIC DNA]</scope>
</reference>
<dbReference type="AlphaFoldDB" id="A0AAV4I6R7"/>
<gene>
    <name evidence="1" type="ORF">ElyMa_006527900</name>
</gene>